<sequence>MLRINVCFDASKKVPAKIQQALRAEIEKEILSNYERGVVSVGKGSSAEVSISGVDDDEKKVIMQKLEDIWQSDSWGSSQKTENKAR</sequence>
<dbReference type="Pfam" id="PF06183">
    <property type="entry name" value="DinI"/>
    <property type="match status" value="1"/>
</dbReference>
<evidence type="ECO:0000313" key="2">
    <source>
        <dbReference type="Proteomes" id="UP001159001"/>
    </source>
</evidence>
<proteinExistence type="predicted"/>
<name>A0AAW6ULX2_PRORE</name>
<dbReference type="Proteomes" id="UP001159001">
    <property type="component" value="Unassembled WGS sequence"/>
</dbReference>
<reference evidence="1" key="1">
    <citation type="submission" date="2022-10" db="EMBL/GenBank/DDBJ databases">
        <title>Bacterial isolates recovered from the One Health project in Brazil.</title>
        <authorList>
            <person name="Valiatti T.B."/>
            <person name="Santos F."/>
            <person name="Cayo R."/>
            <person name="Gales A.C."/>
        </authorList>
    </citation>
    <scope>NUCLEOTIDE SEQUENCE</scope>
    <source>
        <strain evidence="1">PVR188</strain>
    </source>
</reference>
<dbReference type="InterPro" id="IPR010391">
    <property type="entry name" value="DNA_damage-inducible_DinI-like"/>
</dbReference>
<protein>
    <submittedName>
        <fullName evidence="1">DinI-like family protein</fullName>
    </submittedName>
</protein>
<dbReference type="SUPFAM" id="SSF54857">
    <property type="entry name" value="DNA damage-inducible protein DinI"/>
    <property type="match status" value="1"/>
</dbReference>
<evidence type="ECO:0000313" key="1">
    <source>
        <dbReference type="EMBL" id="MDI9095146.1"/>
    </source>
</evidence>
<organism evidence="1 2">
    <name type="scientific">Providencia rettgeri</name>
    <dbReference type="NCBI Taxonomy" id="587"/>
    <lineage>
        <taxon>Bacteria</taxon>
        <taxon>Pseudomonadati</taxon>
        <taxon>Pseudomonadota</taxon>
        <taxon>Gammaproteobacteria</taxon>
        <taxon>Enterobacterales</taxon>
        <taxon>Morganellaceae</taxon>
        <taxon>Providencia</taxon>
    </lineage>
</organism>
<dbReference type="GO" id="GO:0009432">
    <property type="term" value="P:SOS response"/>
    <property type="evidence" value="ECO:0007669"/>
    <property type="project" value="TreeGrafter"/>
</dbReference>
<dbReference type="AlphaFoldDB" id="A0AAW6ULX2"/>
<dbReference type="EMBL" id="JAOWIN010000018">
    <property type="protein sequence ID" value="MDI9095146.1"/>
    <property type="molecule type" value="Genomic_DNA"/>
</dbReference>
<accession>A0AAW6ULX2</accession>
<comment type="caution">
    <text evidence="1">The sequence shown here is derived from an EMBL/GenBank/DDBJ whole genome shotgun (WGS) entry which is preliminary data.</text>
</comment>
<gene>
    <name evidence="1" type="ORF">OGX73_21280</name>
</gene>
<dbReference type="Gene3D" id="3.30.910.10">
    <property type="entry name" value="DinI-like"/>
    <property type="match status" value="1"/>
</dbReference>
<dbReference type="PANTHER" id="PTHR36572">
    <property type="entry name" value="DNA DAMAGE-INDUCIBLE PROTEIN I-RELATED"/>
    <property type="match status" value="1"/>
</dbReference>
<dbReference type="RefSeq" id="WP_283027317.1">
    <property type="nucleotide sequence ID" value="NZ_JAOWIN010000018.1"/>
</dbReference>
<dbReference type="InterPro" id="IPR036687">
    <property type="entry name" value="DinI-like_sf"/>
</dbReference>
<dbReference type="PANTHER" id="PTHR36572:SF2">
    <property type="entry name" value="DNA DAMAGE-INDUCIBLE PROTEIN I"/>
    <property type="match status" value="1"/>
</dbReference>